<reference evidence="1 2" key="1">
    <citation type="submission" date="2016-10" db="EMBL/GenBank/DDBJ databases">
        <authorList>
            <person name="de Groot N.N."/>
        </authorList>
    </citation>
    <scope>NUCLEOTIDE SEQUENCE [LARGE SCALE GENOMIC DNA]</scope>
    <source>
        <strain evidence="1 2">DSM 13760</strain>
    </source>
</reference>
<name>A0A1H9T6A0_9LACT</name>
<dbReference type="Proteomes" id="UP000198948">
    <property type="component" value="Unassembled WGS sequence"/>
</dbReference>
<gene>
    <name evidence="1" type="ORF">SAMN04488559_1113</name>
</gene>
<evidence type="ECO:0000313" key="2">
    <source>
        <dbReference type="Proteomes" id="UP000198948"/>
    </source>
</evidence>
<organism evidence="1 2">
    <name type="scientific">Isobaculum melis</name>
    <dbReference type="NCBI Taxonomy" id="142588"/>
    <lineage>
        <taxon>Bacteria</taxon>
        <taxon>Bacillati</taxon>
        <taxon>Bacillota</taxon>
        <taxon>Bacilli</taxon>
        <taxon>Lactobacillales</taxon>
        <taxon>Carnobacteriaceae</taxon>
        <taxon>Isobaculum</taxon>
    </lineage>
</organism>
<keyword evidence="2" id="KW-1185">Reference proteome</keyword>
<dbReference type="EMBL" id="FOHA01000011">
    <property type="protein sequence ID" value="SER92701.1"/>
    <property type="molecule type" value="Genomic_DNA"/>
</dbReference>
<evidence type="ECO:0000313" key="1">
    <source>
        <dbReference type="EMBL" id="SER92701.1"/>
    </source>
</evidence>
<dbReference type="RefSeq" id="WP_092652562.1">
    <property type="nucleotide sequence ID" value="NZ_FOHA01000011.1"/>
</dbReference>
<dbReference type="AlphaFoldDB" id="A0A1H9T6A0"/>
<sequence>MFTRNTRKVMRMIGLICLSFIAIFFMKKSAFIQAQTEKQETKQQQQLFATEKDEKFTDTLPNEGTELFEEKLKNDVQFKGYVQTLSKVSMIEKMNFESFSLNGNTTINDVKETKDGNFILTIANRNDQEYWVNRIFVFCIYLVKVTPDGQILNVLNIATSNNTVAPSNNTEQDGSFASDPSAIFENNHKYAMFYTGYTPQDKVHQKRMLSFDENLENLQYTTLQQTSYPGFYGNAYHQNQENDILNLGYLTNLTNAEVHTDKQMPIEKRDPTTGSVVEVKWFTLPSFAKLNEDATAYQAGWNAAINIRSVDKTSDGGYLANGFTNVPDAEGAKKIGITNFYVKWNAAGQYEWYKTSIVGGAFSTQTDLTTNSELVTTKIYNETKETELIKINLLTGKEEILHHFPPLTNITLKKNKSVEFKTEYDFYGYVASMTGEFEGYKNGPGMVVGSLKKDYQLASANFLQSDAPISIGTLTPIPNTDYFFVSGLTYSQTFSKMPPLTGWVPKRPYIEGTNSFFGSMKKIEDWAPAISAPARVVLNMDDADLALEKKNGQQGILDNWLLTGEKNGSLTSPLAVKVADTYDLHPEYGKLTAAELQAKINKNPLDNDLAIDWESLGFKLEERGPQKVKYFIADTSKQTTVTSRWINKVDDETIYNEKGALAVSNFAIDVKDVATIDEIEVKKLAKGSKYRRRKR</sequence>
<protein>
    <submittedName>
        <fullName evidence="1">Uncharacterized protein</fullName>
    </submittedName>
</protein>
<proteinExistence type="predicted"/>
<accession>A0A1H9T6A0</accession>